<dbReference type="InterPro" id="IPR019734">
    <property type="entry name" value="TPR_rpt"/>
</dbReference>
<evidence type="ECO:0000256" key="1">
    <source>
        <dbReference type="PROSITE-ProRule" id="PRU00339"/>
    </source>
</evidence>
<dbReference type="SUPFAM" id="SSF48452">
    <property type="entry name" value="TPR-like"/>
    <property type="match status" value="1"/>
</dbReference>
<keyword evidence="1" id="KW-0802">TPR repeat</keyword>
<feature type="domain" description="Bacterial transcriptional activator" evidence="2">
    <location>
        <begin position="99"/>
        <end position="241"/>
    </location>
</feature>
<sequence length="636" mass="70805">MLRINLFGYLKLTFEQQTIVGLQSERYQSLLAYIVLQTQSPQPRSQLASVFWPDVSDQKAKANLRRALSRIKKVLPQADRFLQVTPNTVHWQPQLPCWLDVAEFEAQVAQAAVQQADPSRQIATLKAAISLYQDGLLLTCYDNWIEPIRHRLHQHVIQALAELGRLLGEVGDDSEAIAYTQQLLQLDPLNESACLMLMQLYVGQGERVNALQLYQQFASRLKQEIGIVTSGPMRQFYEQLLADEIPILRPSSNPMRSAAAASNAARSTSQTVVPHRQIDWGEAPDQSGFYGRTAELAQLSQWMIQDRCRLVTVCGLGGVGKTALAAKAAHELQAEFDCVIWRSLHHGPQRNDVVVDLIKTLSNQQETSSHLARLMYWLRQSRCLVIFDHFEILFQAGAMAGQYRTGYENYAELLAVVGQACHQSCLLLTSREQPFEIASLVGVNAAIQTLAVAGSAEVALSLVEAQHLVGSSSEKVLLCKQYADIPLALQIICCSVRDVFAGEIATFLDEEIWFIEPIKRGLQPQVDRLTALEKVVMIQLALHSGWTSFTELKSNMPQSCTAAKLMAALESLRWRSLIECQDSCYKQLPVIAAYLVERLLEQLGDALIPSAHLPVASLRRLLAITPATPAAWGETL</sequence>
<dbReference type="InterPro" id="IPR036388">
    <property type="entry name" value="WH-like_DNA-bd_sf"/>
</dbReference>
<dbReference type="InterPro" id="IPR002182">
    <property type="entry name" value="NB-ARC"/>
</dbReference>
<dbReference type="Pfam" id="PF00931">
    <property type="entry name" value="NB-ARC"/>
    <property type="match status" value="1"/>
</dbReference>
<dbReference type="InterPro" id="IPR051677">
    <property type="entry name" value="AfsR-DnrI-RedD_regulator"/>
</dbReference>
<dbReference type="PROSITE" id="PS50005">
    <property type="entry name" value="TPR"/>
    <property type="match status" value="1"/>
</dbReference>
<dbReference type="RefSeq" id="WP_264324313.1">
    <property type="nucleotide sequence ID" value="NZ_JADEXQ010000017.1"/>
</dbReference>
<dbReference type="Gene3D" id="1.10.10.10">
    <property type="entry name" value="Winged helix-like DNA-binding domain superfamily/Winged helix DNA-binding domain"/>
    <property type="match status" value="1"/>
</dbReference>
<protein>
    <submittedName>
        <fullName evidence="3">NACHT domain-containing protein</fullName>
    </submittedName>
</protein>
<dbReference type="GO" id="GO:0043531">
    <property type="term" value="F:ADP binding"/>
    <property type="evidence" value="ECO:0007669"/>
    <property type="project" value="InterPro"/>
</dbReference>
<dbReference type="Gene3D" id="1.25.40.10">
    <property type="entry name" value="Tetratricopeptide repeat domain"/>
    <property type="match status" value="1"/>
</dbReference>
<feature type="repeat" description="TPR" evidence="1">
    <location>
        <begin position="157"/>
        <end position="190"/>
    </location>
</feature>
<dbReference type="Proteomes" id="UP000625316">
    <property type="component" value="Unassembled WGS sequence"/>
</dbReference>
<dbReference type="Gene3D" id="3.40.50.300">
    <property type="entry name" value="P-loop containing nucleotide triphosphate hydrolases"/>
    <property type="match status" value="1"/>
</dbReference>
<accession>A0A928Z3Q7</accession>
<dbReference type="SUPFAM" id="SSF52540">
    <property type="entry name" value="P-loop containing nucleoside triphosphate hydrolases"/>
    <property type="match status" value="1"/>
</dbReference>
<dbReference type="InterPro" id="IPR011990">
    <property type="entry name" value="TPR-like_helical_dom_sf"/>
</dbReference>
<keyword evidence="4" id="KW-1185">Reference proteome</keyword>
<evidence type="ECO:0000259" key="2">
    <source>
        <dbReference type="SMART" id="SM01043"/>
    </source>
</evidence>
<dbReference type="EMBL" id="JADEXQ010000017">
    <property type="protein sequence ID" value="MBE9029493.1"/>
    <property type="molecule type" value="Genomic_DNA"/>
</dbReference>
<gene>
    <name evidence="3" type="ORF">IQ266_06915</name>
</gene>
<reference evidence="3" key="1">
    <citation type="submission" date="2020-10" db="EMBL/GenBank/DDBJ databases">
        <authorList>
            <person name="Castelo-Branco R."/>
            <person name="Eusebio N."/>
            <person name="Adriana R."/>
            <person name="Vieira A."/>
            <person name="Brugerolle De Fraissinette N."/>
            <person name="Rezende De Castro R."/>
            <person name="Schneider M.P."/>
            <person name="Vasconcelos V."/>
            <person name="Leao P.N."/>
        </authorList>
    </citation>
    <scope>NUCLEOTIDE SEQUENCE</scope>
    <source>
        <strain evidence="3">LEGE 11480</strain>
    </source>
</reference>
<evidence type="ECO:0000313" key="4">
    <source>
        <dbReference type="Proteomes" id="UP000625316"/>
    </source>
</evidence>
<name>A0A928Z3Q7_9CYAN</name>
<comment type="caution">
    <text evidence="3">The sequence shown here is derived from an EMBL/GenBank/DDBJ whole genome shotgun (WGS) entry which is preliminary data.</text>
</comment>
<dbReference type="InterPro" id="IPR005158">
    <property type="entry name" value="BTAD"/>
</dbReference>
<dbReference type="Pfam" id="PF03704">
    <property type="entry name" value="BTAD"/>
    <property type="match status" value="1"/>
</dbReference>
<dbReference type="AlphaFoldDB" id="A0A928Z3Q7"/>
<proteinExistence type="predicted"/>
<dbReference type="SMART" id="SM01043">
    <property type="entry name" value="BTAD"/>
    <property type="match status" value="1"/>
</dbReference>
<dbReference type="InterPro" id="IPR027417">
    <property type="entry name" value="P-loop_NTPase"/>
</dbReference>
<dbReference type="PRINTS" id="PR00364">
    <property type="entry name" value="DISEASERSIST"/>
</dbReference>
<organism evidence="3 4">
    <name type="scientific">Romeriopsis navalis LEGE 11480</name>
    <dbReference type="NCBI Taxonomy" id="2777977"/>
    <lineage>
        <taxon>Bacteria</taxon>
        <taxon>Bacillati</taxon>
        <taxon>Cyanobacteriota</taxon>
        <taxon>Cyanophyceae</taxon>
        <taxon>Leptolyngbyales</taxon>
        <taxon>Leptolyngbyaceae</taxon>
        <taxon>Romeriopsis</taxon>
        <taxon>Romeriopsis navalis</taxon>
    </lineage>
</organism>
<dbReference type="PANTHER" id="PTHR35807">
    <property type="entry name" value="TRANSCRIPTIONAL REGULATOR REDD-RELATED"/>
    <property type="match status" value="1"/>
</dbReference>
<evidence type="ECO:0000313" key="3">
    <source>
        <dbReference type="EMBL" id="MBE9029493.1"/>
    </source>
</evidence>